<comment type="similarity">
    <text evidence="1 5">Belongs to the peptidase S8 family.</text>
</comment>
<dbReference type="OrthoDB" id="5177045at2"/>
<accession>A0A1H0RS62</accession>
<dbReference type="AlphaFoldDB" id="A0A1H0RS62"/>
<proteinExistence type="inferred from homology"/>
<feature type="active site" description="Charge relay system" evidence="5">
    <location>
        <position position="495"/>
    </location>
</feature>
<dbReference type="RefSeq" id="WP_157695517.1">
    <property type="nucleotide sequence ID" value="NZ_LT629710.1"/>
</dbReference>
<evidence type="ECO:0000313" key="7">
    <source>
        <dbReference type="EMBL" id="SDP32283.1"/>
    </source>
</evidence>
<evidence type="ECO:0000256" key="4">
    <source>
        <dbReference type="ARBA" id="ARBA00022825"/>
    </source>
</evidence>
<dbReference type="PROSITE" id="PS51892">
    <property type="entry name" value="SUBTILASE"/>
    <property type="match status" value="1"/>
</dbReference>
<feature type="active site" description="Charge relay system" evidence="5">
    <location>
        <position position="298"/>
    </location>
</feature>
<dbReference type="Pfam" id="PF00082">
    <property type="entry name" value="Peptidase_S8"/>
    <property type="match status" value="1"/>
</dbReference>
<keyword evidence="2 5" id="KW-0645">Protease</keyword>
<dbReference type="Proteomes" id="UP000198741">
    <property type="component" value="Chromosome I"/>
</dbReference>
<dbReference type="InterPro" id="IPR036852">
    <property type="entry name" value="Peptidase_S8/S53_dom_sf"/>
</dbReference>
<reference evidence="7 8" key="1">
    <citation type="submission" date="2016-10" db="EMBL/GenBank/DDBJ databases">
        <authorList>
            <person name="de Groot N.N."/>
        </authorList>
    </citation>
    <scope>NUCLEOTIDE SEQUENCE [LARGE SCALE GENOMIC DNA]</scope>
    <source>
        <strain evidence="8">P4-7,KCTC 19426,CECT 7604</strain>
    </source>
</reference>
<dbReference type="STRING" id="1090615.SAMN04515671_3724"/>
<organism evidence="7 8">
    <name type="scientific">Nakamurella panacisegetis</name>
    <dbReference type="NCBI Taxonomy" id="1090615"/>
    <lineage>
        <taxon>Bacteria</taxon>
        <taxon>Bacillati</taxon>
        <taxon>Actinomycetota</taxon>
        <taxon>Actinomycetes</taxon>
        <taxon>Nakamurellales</taxon>
        <taxon>Nakamurellaceae</taxon>
        <taxon>Nakamurella</taxon>
    </lineage>
</organism>
<evidence type="ECO:0000256" key="3">
    <source>
        <dbReference type="ARBA" id="ARBA00022801"/>
    </source>
</evidence>
<dbReference type="InterPro" id="IPR000209">
    <property type="entry name" value="Peptidase_S8/S53_dom"/>
</dbReference>
<evidence type="ECO:0000313" key="8">
    <source>
        <dbReference type="Proteomes" id="UP000198741"/>
    </source>
</evidence>
<evidence type="ECO:0000256" key="1">
    <source>
        <dbReference type="ARBA" id="ARBA00011073"/>
    </source>
</evidence>
<keyword evidence="8" id="KW-1185">Reference proteome</keyword>
<evidence type="ECO:0000259" key="6">
    <source>
        <dbReference type="Pfam" id="PF00082"/>
    </source>
</evidence>
<evidence type="ECO:0000256" key="2">
    <source>
        <dbReference type="ARBA" id="ARBA00022670"/>
    </source>
</evidence>
<feature type="domain" description="Peptidase S8/S53" evidence="6">
    <location>
        <begin position="234"/>
        <end position="503"/>
    </location>
</feature>
<dbReference type="GO" id="GO:0006508">
    <property type="term" value="P:proteolysis"/>
    <property type="evidence" value="ECO:0007669"/>
    <property type="project" value="UniProtKB-KW"/>
</dbReference>
<dbReference type="EMBL" id="LT629710">
    <property type="protein sequence ID" value="SDP32283.1"/>
    <property type="molecule type" value="Genomic_DNA"/>
</dbReference>
<feature type="active site" description="Charge relay system" evidence="5">
    <location>
        <position position="238"/>
    </location>
</feature>
<keyword evidence="4 5" id="KW-0720">Serine protease</keyword>
<dbReference type="PANTHER" id="PTHR43806">
    <property type="entry name" value="PEPTIDASE S8"/>
    <property type="match status" value="1"/>
</dbReference>
<protein>
    <submittedName>
        <fullName evidence="7">Subtilase family protein</fullName>
    </submittedName>
</protein>
<dbReference type="InterPro" id="IPR050131">
    <property type="entry name" value="Peptidase_S8_subtilisin-like"/>
</dbReference>
<dbReference type="SUPFAM" id="SSF52743">
    <property type="entry name" value="Subtilisin-like"/>
    <property type="match status" value="1"/>
</dbReference>
<dbReference type="GO" id="GO:0004252">
    <property type="term" value="F:serine-type endopeptidase activity"/>
    <property type="evidence" value="ECO:0007669"/>
    <property type="project" value="UniProtKB-UniRule"/>
</dbReference>
<dbReference type="PANTHER" id="PTHR43806:SF11">
    <property type="entry name" value="CEREVISIN-RELATED"/>
    <property type="match status" value="1"/>
</dbReference>
<sequence>MTDPAATPGSSAPNDPFARYEARVLDPATAVRLPGGAAPTVTVYRGDTLLVNGADRATVTARIDAVAALATDLGLRRSGPDPFVEIDRDGSSVDVSAHNRFARLLGLAEQTGTPLVVPVRFESSADGPAPAIDVWPLLQAVRAAGDAELVGFVGLDHLMFAAASISGNPYTRGMSLIGGDPYTRGMAAIGGNPYTRGMSSGVDQYLQGGSGGHGPVSVVLAPPQPAPGSCRPQVVVMDTGAGEHPWFDAYPVQRRLTLDNGDPIGLDVDDPVVGATDPEGAGAVADPLTGLLNTHTGHGTFIAGLLRQSCPDAEITAVRIMGGDGVVAEDELTQALTALGVRLAQHPGSVDALVLSLGYYVETTDDLTFTAGLKDLLVTLAARGVVTFAAAGNDCTDRRSYPAAFSDHPEFTHDGALPLLSVAALNPDRSVALFSNDGCWVNGEAPGANVVSTAPVHLAGAWAADTGLIGPNGERRGTIDPDQFSSGFATWSGTSFAAPVLAGEFLAGLVRHGCPKDVADRRKLVPARSVERSEQ</sequence>
<name>A0A1H0RS62_9ACTN</name>
<keyword evidence="3 5" id="KW-0378">Hydrolase</keyword>
<dbReference type="Gene3D" id="3.40.50.200">
    <property type="entry name" value="Peptidase S8/S53 domain"/>
    <property type="match status" value="1"/>
</dbReference>
<gene>
    <name evidence="7" type="ORF">SAMN04515671_3724</name>
</gene>
<evidence type="ECO:0000256" key="5">
    <source>
        <dbReference type="PROSITE-ProRule" id="PRU01240"/>
    </source>
</evidence>